<gene>
    <name evidence="2" type="ORF">ACEWY4_005719</name>
</gene>
<dbReference type="Proteomes" id="UP001591681">
    <property type="component" value="Unassembled WGS sequence"/>
</dbReference>
<sequence length="678" mass="76406">MFAHYRKVFTAKAAVDTSAPKSLQCSVKYTDQKRRERLKRESSRRTLSAGSLRSGLDDTRDSCSSKASRASLQEEEDGCHYMGDSTTSSPRLNTSFHIRQTVYPSQRAATAGSSRNFNRSASEISYRHHNLQRQQSLRSGFATSTAVGQGAFKAFQDPVQKTYSGDLMVKHSKHFTSEKPFTPRTLKKDSKSHLAEYRFYTPPRRKPSEEKISPPLVLQDSNPRMYTFDLESELLVEESIPYRKQNKVNKTTSSAFLSSSRMSPDGTKSPIMQKVNAEEEELLYLEFIADVTNEILTLGLYSDRVMKRVFQRHIENNKHRLDEDKMRHLLDILHHDIQSPSNASTYCVHSTKMQNEKPFYFSNLYPEVTSKAKLGDRPSSSAMFERDLEQHGQTNPFLVSTPLLRSPTSNTSYGLGLETEDGSIKYSYSSHVPKRDTEKGPSKLDPTWYSSQVGDGETNVGRLKVVPNSYSLHDTDTEEESLKFDLTNYSSLFLDRGAGDKPLEISPTNYSCKDRETEDLLQFSPTSLSSRGLDAVAEDSPLRRGSTGYSSHGQDGRTEDGSLRRTSTSYSSHGQDAETDDNPQRCSPISYSSHGPDGETDNGQKKQKTKEDYLSSETEHNHLTPEETEAHHCAKDNNELSAELEELGSNMESLHVSQIPSETIKDEQVFSVFSDDEF</sequence>
<organism evidence="2 3">
    <name type="scientific">Coilia grayii</name>
    <name type="common">Gray's grenadier anchovy</name>
    <dbReference type="NCBI Taxonomy" id="363190"/>
    <lineage>
        <taxon>Eukaryota</taxon>
        <taxon>Metazoa</taxon>
        <taxon>Chordata</taxon>
        <taxon>Craniata</taxon>
        <taxon>Vertebrata</taxon>
        <taxon>Euteleostomi</taxon>
        <taxon>Actinopterygii</taxon>
        <taxon>Neopterygii</taxon>
        <taxon>Teleostei</taxon>
        <taxon>Clupei</taxon>
        <taxon>Clupeiformes</taxon>
        <taxon>Clupeoidei</taxon>
        <taxon>Engraulidae</taxon>
        <taxon>Coilinae</taxon>
        <taxon>Coilia</taxon>
    </lineage>
</organism>
<protein>
    <recommendedName>
        <fullName evidence="4">Spermatogenesis associated 7</fullName>
    </recommendedName>
</protein>
<dbReference type="PANTHER" id="PTHR14917:SF4">
    <property type="entry name" value="SPERMATOGENESIS-ASSOCIATED 7"/>
    <property type="match status" value="1"/>
</dbReference>
<feature type="compositionally biased region" description="Polar residues" evidence="1">
    <location>
        <begin position="564"/>
        <end position="574"/>
    </location>
</feature>
<dbReference type="PANTHER" id="PTHR14917">
    <property type="entry name" value="SPERMATOGENESIS-ASSOCIATED PROTEIN 7"/>
    <property type="match status" value="1"/>
</dbReference>
<feature type="region of interest" description="Disordered" evidence="1">
    <location>
        <begin position="33"/>
        <end position="92"/>
    </location>
</feature>
<dbReference type="EMBL" id="JBHFQA010000005">
    <property type="protein sequence ID" value="KAL2099239.1"/>
    <property type="molecule type" value="Genomic_DNA"/>
</dbReference>
<name>A0ABD1KJ72_9TELE</name>
<dbReference type="AlphaFoldDB" id="A0ABD1KJ72"/>
<feature type="compositionally biased region" description="Basic and acidic residues" evidence="1">
    <location>
        <begin position="554"/>
        <end position="563"/>
    </location>
</feature>
<feature type="compositionally biased region" description="Basic and acidic residues" evidence="1">
    <location>
        <begin position="33"/>
        <end position="44"/>
    </location>
</feature>
<comment type="caution">
    <text evidence="2">The sequence shown here is derived from an EMBL/GenBank/DDBJ whole genome shotgun (WGS) entry which is preliminary data.</text>
</comment>
<accession>A0ABD1KJ72</accession>
<feature type="compositionally biased region" description="Basic and acidic residues" evidence="1">
    <location>
        <begin position="433"/>
        <end position="442"/>
    </location>
</feature>
<evidence type="ECO:0000313" key="2">
    <source>
        <dbReference type="EMBL" id="KAL2099239.1"/>
    </source>
</evidence>
<evidence type="ECO:0008006" key="4">
    <source>
        <dbReference type="Google" id="ProtNLM"/>
    </source>
</evidence>
<dbReference type="Pfam" id="PF15244">
    <property type="entry name" value="HSD3"/>
    <property type="match status" value="2"/>
</dbReference>
<feature type="compositionally biased region" description="Polar residues" evidence="1">
    <location>
        <begin position="584"/>
        <end position="593"/>
    </location>
</feature>
<keyword evidence="3" id="KW-1185">Reference proteome</keyword>
<feature type="compositionally biased region" description="Basic and acidic residues" evidence="1">
    <location>
        <begin position="609"/>
        <end position="633"/>
    </location>
</feature>
<feature type="region of interest" description="Disordered" evidence="1">
    <location>
        <begin position="516"/>
        <end position="633"/>
    </location>
</feature>
<evidence type="ECO:0000313" key="3">
    <source>
        <dbReference type="Proteomes" id="UP001591681"/>
    </source>
</evidence>
<feature type="region of interest" description="Disordered" evidence="1">
    <location>
        <begin position="428"/>
        <end position="453"/>
    </location>
</feature>
<proteinExistence type="predicted"/>
<dbReference type="InterPro" id="IPR029357">
    <property type="entry name" value="SPATA7"/>
</dbReference>
<evidence type="ECO:0000256" key="1">
    <source>
        <dbReference type="SAM" id="MobiDB-lite"/>
    </source>
</evidence>
<reference evidence="2 3" key="1">
    <citation type="submission" date="2024-09" db="EMBL/GenBank/DDBJ databases">
        <title>A chromosome-level genome assembly of Gray's grenadier anchovy, Coilia grayii.</title>
        <authorList>
            <person name="Fu Z."/>
        </authorList>
    </citation>
    <scope>NUCLEOTIDE SEQUENCE [LARGE SCALE GENOMIC DNA]</scope>
    <source>
        <strain evidence="2">G4</strain>
        <tissue evidence="2">Muscle</tissue>
    </source>
</reference>